<dbReference type="GO" id="GO:0006310">
    <property type="term" value="P:DNA recombination"/>
    <property type="evidence" value="ECO:0007669"/>
    <property type="project" value="UniProtKB-KW"/>
</dbReference>
<organism evidence="7 8">
    <name type="scientific">Halovenus aranensis</name>
    <dbReference type="NCBI Taxonomy" id="890420"/>
    <lineage>
        <taxon>Archaea</taxon>
        <taxon>Methanobacteriati</taxon>
        <taxon>Methanobacteriota</taxon>
        <taxon>Stenosarchaea group</taxon>
        <taxon>Halobacteria</taxon>
        <taxon>Halobacteriales</taxon>
        <taxon>Haloarculaceae</taxon>
        <taxon>Halovenus</taxon>
    </lineage>
</organism>
<feature type="domain" description="Core-binding (CB)" evidence="6">
    <location>
        <begin position="9"/>
        <end position="97"/>
    </location>
</feature>
<dbReference type="EMBL" id="FNFC01000010">
    <property type="protein sequence ID" value="SDJ86500.1"/>
    <property type="molecule type" value="Genomic_DNA"/>
</dbReference>
<dbReference type="PANTHER" id="PTHR30349">
    <property type="entry name" value="PHAGE INTEGRASE-RELATED"/>
    <property type="match status" value="1"/>
</dbReference>
<dbReference type="InterPro" id="IPR004107">
    <property type="entry name" value="Integrase_SAM-like_N"/>
</dbReference>
<dbReference type="RefSeq" id="WP_092703156.1">
    <property type="nucleotide sequence ID" value="NZ_FNFC01000010.1"/>
</dbReference>
<sequence>MTDDDLEAIDPGTALEMYLADRDAELAESTIASHQRRLSLFVQWCDENDIESLSELTPRDLHEFRVWRQQGIRVDGVAPDTLRSALVTTRLFLRWAAGINAVDPNIPELIEVPDSVAKRSRDEMLEPERAEQLLEHLETYEWASAGHVIIELLYRTGMRAGSLRALDVGDYNREEQHLALRHRPETGTPLKNKRDGERLVALQLKTCRILDDWIEDRRPDVEDNGRIPMIATAQGRRSRNSLRRITYYSTLPCHYGECPHDKDPDECEWTGWRTAMKCPSSRSTHPIRRGAITHHLRKGVPVNAISLRADVTPDIIEKHYNQMTEREAMEARREYFE</sequence>
<evidence type="ECO:0000313" key="8">
    <source>
        <dbReference type="Proteomes" id="UP000198856"/>
    </source>
</evidence>
<dbReference type="Pfam" id="PF02899">
    <property type="entry name" value="Phage_int_SAM_1"/>
    <property type="match status" value="1"/>
</dbReference>
<feature type="domain" description="Tyr recombinase" evidence="5">
    <location>
        <begin position="120"/>
        <end position="333"/>
    </location>
</feature>
<evidence type="ECO:0000313" key="7">
    <source>
        <dbReference type="EMBL" id="SDJ86500.1"/>
    </source>
</evidence>
<dbReference type="Proteomes" id="UP000198856">
    <property type="component" value="Unassembled WGS sequence"/>
</dbReference>
<dbReference type="GO" id="GO:0003677">
    <property type="term" value="F:DNA binding"/>
    <property type="evidence" value="ECO:0007669"/>
    <property type="project" value="UniProtKB-UniRule"/>
</dbReference>
<dbReference type="CDD" id="cd00397">
    <property type="entry name" value="DNA_BRE_C"/>
    <property type="match status" value="1"/>
</dbReference>
<evidence type="ECO:0000256" key="1">
    <source>
        <dbReference type="ARBA" id="ARBA00022908"/>
    </source>
</evidence>
<evidence type="ECO:0000259" key="6">
    <source>
        <dbReference type="PROSITE" id="PS51900"/>
    </source>
</evidence>
<dbReference type="AlphaFoldDB" id="A0A1G8X9S5"/>
<evidence type="ECO:0000256" key="2">
    <source>
        <dbReference type="ARBA" id="ARBA00023125"/>
    </source>
</evidence>
<dbReference type="OrthoDB" id="198497at2157"/>
<dbReference type="InterPro" id="IPR050090">
    <property type="entry name" value="Tyrosine_recombinase_XerCD"/>
</dbReference>
<gene>
    <name evidence="7" type="ORF">SAMN05216226_110148</name>
</gene>
<keyword evidence="8" id="KW-1185">Reference proteome</keyword>
<reference evidence="7 8" key="1">
    <citation type="submission" date="2016-10" db="EMBL/GenBank/DDBJ databases">
        <authorList>
            <person name="de Groot N.N."/>
        </authorList>
    </citation>
    <scope>NUCLEOTIDE SEQUENCE [LARGE SCALE GENOMIC DNA]</scope>
    <source>
        <strain evidence="7 8">IBRC-M10015</strain>
    </source>
</reference>
<dbReference type="PROSITE" id="PS51898">
    <property type="entry name" value="TYR_RECOMBINASE"/>
    <property type="match status" value="1"/>
</dbReference>
<evidence type="ECO:0000256" key="3">
    <source>
        <dbReference type="ARBA" id="ARBA00023172"/>
    </source>
</evidence>
<dbReference type="InterPro" id="IPR011010">
    <property type="entry name" value="DNA_brk_join_enz"/>
</dbReference>
<evidence type="ECO:0000256" key="4">
    <source>
        <dbReference type="PROSITE-ProRule" id="PRU01248"/>
    </source>
</evidence>
<dbReference type="Pfam" id="PF00589">
    <property type="entry name" value="Phage_integrase"/>
    <property type="match status" value="1"/>
</dbReference>
<dbReference type="InterPro" id="IPR013762">
    <property type="entry name" value="Integrase-like_cat_sf"/>
</dbReference>
<accession>A0A1G8X9S5</accession>
<dbReference type="STRING" id="890420.SAMN05216226_110148"/>
<dbReference type="GO" id="GO:0015074">
    <property type="term" value="P:DNA integration"/>
    <property type="evidence" value="ECO:0007669"/>
    <property type="project" value="UniProtKB-KW"/>
</dbReference>
<dbReference type="InterPro" id="IPR044068">
    <property type="entry name" value="CB"/>
</dbReference>
<keyword evidence="1" id="KW-0229">DNA integration</keyword>
<dbReference type="Gene3D" id="1.10.443.10">
    <property type="entry name" value="Intergrase catalytic core"/>
    <property type="match status" value="1"/>
</dbReference>
<evidence type="ECO:0000259" key="5">
    <source>
        <dbReference type="PROSITE" id="PS51898"/>
    </source>
</evidence>
<proteinExistence type="predicted"/>
<dbReference type="PROSITE" id="PS51900">
    <property type="entry name" value="CB"/>
    <property type="match status" value="1"/>
</dbReference>
<keyword evidence="2 4" id="KW-0238">DNA-binding</keyword>
<dbReference type="SUPFAM" id="SSF56349">
    <property type="entry name" value="DNA breaking-rejoining enzymes"/>
    <property type="match status" value="1"/>
</dbReference>
<dbReference type="Gene3D" id="1.10.150.130">
    <property type="match status" value="1"/>
</dbReference>
<name>A0A1G8X9S5_9EURY</name>
<dbReference type="InterPro" id="IPR002104">
    <property type="entry name" value="Integrase_catalytic"/>
</dbReference>
<protein>
    <submittedName>
        <fullName evidence="7">Site-specific recombinase XerD</fullName>
    </submittedName>
</protein>
<keyword evidence="3" id="KW-0233">DNA recombination</keyword>
<dbReference type="PANTHER" id="PTHR30349:SF41">
    <property type="entry name" value="INTEGRASE_RECOMBINASE PROTEIN MJ0367-RELATED"/>
    <property type="match status" value="1"/>
</dbReference>
<dbReference type="InterPro" id="IPR010998">
    <property type="entry name" value="Integrase_recombinase_N"/>
</dbReference>